<evidence type="ECO:0000313" key="4">
    <source>
        <dbReference type="Proteomes" id="UP000680670"/>
    </source>
</evidence>
<dbReference type="EMBL" id="BORJ01000011">
    <property type="protein sequence ID" value="GIN97848.1"/>
    <property type="molecule type" value="Genomic_DNA"/>
</dbReference>
<reference evidence="3 4" key="1">
    <citation type="submission" date="2021-03" db="EMBL/GenBank/DDBJ databases">
        <title>Antimicrobial resistance genes in bacteria isolated from Japanese honey, and their potential for conferring macrolide and lincosamide resistance in the American foulbrood pathogen Paenibacillus larvae.</title>
        <authorList>
            <person name="Okamoto M."/>
            <person name="Kumagai M."/>
            <person name="Kanamori H."/>
            <person name="Takamatsu D."/>
        </authorList>
    </citation>
    <scope>NUCLEOTIDE SEQUENCE [LARGE SCALE GENOMIC DNA]</scope>
    <source>
        <strain evidence="3 4">J6TS1</strain>
    </source>
</reference>
<dbReference type="PROSITE" id="PS50937">
    <property type="entry name" value="HTH_MERR_2"/>
    <property type="match status" value="1"/>
</dbReference>
<proteinExistence type="predicted"/>
<evidence type="ECO:0008006" key="5">
    <source>
        <dbReference type="Google" id="ProtNLM"/>
    </source>
</evidence>
<feature type="domain" description="HTH merR-type" evidence="1">
    <location>
        <begin position="13"/>
        <end position="37"/>
    </location>
</feature>
<protein>
    <recommendedName>
        <fullName evidence="5">DNA-binding anti-repressor SinI</fullName>
    </recommendedName>
</protein>
<keyword evidence="4" id="KW-1185">Reference proteome</keyword>
<evidence type="ECO:0000259" key="1">
    <source>
        <dbReference type="PROSITE" id="PS50937"/>
    </source>
</evidence>
<dbReference type="InterPro" id="IPR010981">
    <property type="entry name" value="SinR/SinI_dimer_dom"/>
</dbReference>
<dbReference type="InterPro" id="IPR000551">
    <property type="entry name" value="MerR-type_HTH_dom"/>
</dbReference>
<gene>
    <name evidence="3" type="ORF">J6TS1_37180</name>
</gene>
<evidence type="ECO:0000313" key="3">
    <source>
        <dbReference type="EMBL" id="GIN97848.1"/>
    </source>
</evidence>
<sequence length="39" mass="4499">MITHAGEKELDQEWIDLIIEARNLGISIDEIKEFLQLSS</sequence>
<evidence type="ECO:0000259" key="2">
    <source>
        <dbReference type="PROSITE" id="PS51500"/>
    </source>
</evidence>
<dbReference type="PROSITE" id="PS51500">
    <property type="entry name" value="SIN"/>
    <property type="match status" value="1"/>
</dbReference>
<dbReference type="RefSeq" id="WP_212947326.1">
    <property type="nucleotide sequence ID" value="NZ_BORI01000002.1"/>
</dbReference>
<dbReference type="Proteomes" id="UP000680670">
    <property type="component" value="Unassembled WGS sequence"/>
</dbReference>
<accession>A0ABQ4L0Q0</accession>
<organism evidence="3 4">
    <name type="scientific">Siminovitchia terrae</name>
    <name type="common">Bacillus terrae</name>
    <dbReference type="NCBI Taxonomy" id="1914933"/>
    <lineage>
        <taxon>Bacteria</taxon>
        <taxon>Bacillati</taxon>
        <taxon>Bacillota</taxon>
        <taxon>Bacilli</taxon>
        <taxon>Bacillales</taxon>
        <taxon>Bacillaceae</taxon>
        <taxon>Siminovitchia</taxon>
    </lineage>
</organism>
<feature type="domain" description="Sin" evidence="2">
    <location>
        <begin position="1"/>
        <end position="39"/>
    </location>
</feature>
<dbReference type="Pfam" id="PF08671">
    <property type="entry name" value="SinI"/>
    <property type="match status" value="1"/>
</dbReference>
<name>A0ABQ4L0Q0_SIMTE</name>
<dbReference type="InterPro" id="IPR036281">
    <property type="entry name" value="SinR/SinI_dimer_dom_sf"/>
</dbReference>
<dbReference type="SUPFAM" id="SSF47406">
    <property type="entry name" value="SinR repressor dimerisation domain-like"/>
    <property type="match status" value="1"/>
</dbReference>
<comment type="caution">
    <text evidence="3">The sequence shown here is derived from an EMBL/GenBank/DDBJ whole genome shotgun (WGS) entry which is preliminary data.</text>
</comment>